<dbReference type="GO" id="GO:0005886">
    <property type="term" value="C:plasma membrane"/>
    <property type="evidence" value="ECO:0007669"/>
    <property type="project" value="TreeGrafter"/>
</dbReference>
<comment type="similarity">
    <text evidence="1">Belongs to the alpha-carbonic anhydrase family.</text>
</comment>
<evidence type="ECO:0000313" key="3">
    <source>
        <dbReference type="EnsemblMetazoa" id="BGLB035130-PA"/>
    </source>
</evidence>
<protein>
    <recommendedName>
        <fullName evidence="2">Alpha-carbonic anhydrase domain-containing protein</fullName>
    </recommendedName>
</protein>
<dbReference type="Pfam" id="PF00194">
    <property type="entry name" value="Carb_anhydrase"/>
    <property type="match status" value="1"/>
</dbReference>
<dbReference type="PANTHER" id="PTHR18952:SF278">
    <property type="entry name" value="CARBONIC ANHYDRASE"/>
    <property type="match status" value="1"/>
</dbReference>
<dbReference type="EnsemblMetazoa" id="BGLB035130-RA">
    <property type="protein sequence ID" value="BGLB035130-PA"/>
    <property type="gene ID" value="BGLB035130"/>
</dbReference>
<dbReference type="CDD" id="cd00326">
    <property type="entry name" value="alpha_CA"/>
    <property type="match status" value="1"/>
</dbReference>
<dbReference type="PANTHER" id="PTHR18952">
    <property type="entry name" value="CARBONIC ANHYDRASE"/>
    <property type="match status" value="1"/>
</dbReference>
<dbReference type="SMART" id="SM01057">
    <property type="entry name" value="Carb_anhydrase"/>
    <property type="match status" value="1"/>
</dbReference>
<dbReference type="VEuPathDB" id="VectorBase:BGLB035130"/>
<dbReference type="PROSITE" id="PS51144">
    <property type="entry name" value="ALPHA_CA_2"/>
    <property type="match status" value="1"/>
</dbReference>
<sequence>SSAQLDVVAFPFLPSDTSSFFRYEGSLTTPGCYETVTWTLFRETIKVSEDQIAKLRALQQIDHSTNLPTPMVDNYRPVQPLNGRTVTSTFWF</sequence>
<evidence type="ECO:0000256" key="1">
    <source>
        <dbReference type="ARBA" id="ARBA00010718"/>
    </source>
</evidence>
<name>A0A2C9LUK1_BIOGL</name>
<dbReference type="STRING" id="6526.A0A2C9LUK1"/>
<accession>A0A2C9LUK1</accession>
<dbReference type="KEGG" id="bgt:106064732"/>
<dbReference type="Proteomes" id="UP000076420">
    <property type="component" value="Unassembled WGS sequence"/>
</dbReference>
<dbReference type="SUPFAM" id="SSF51069">
    <property type="entry name" value="Carbonic anhydrase"/>
    <property type="match status" value="1"/>
</dbReference>
<dbReference type="GO" id="GO:0008270">
    <property type="term" value="F:zinc ion binding"/>
    <property type="evidence" value="ECO:0007669"/>
    <property type="project" value="InterPro"/>
</dbReference>
<dbReference type="InterPro" id="IPR001148">
    <property type="entry name" value="CA_dom"/>
</dbReference>
<proteinExistence type="inferred from homology"/>
<dbReference type="Gene3D" id="3.10.200.10">
    <property type="entry name" value="Alpha carbonic anhydrase"/>
    <property type="match status" value="1"/>
</dbReference>
<dbReference type="InterPro" id="IPR023561">
    <property type="entry name" value="Carbonic_anhydrase_a-class"/>
</dbReference>
<evidence type="ECO:0000259" key="2">
    <source>
        <dbReference type="PROSITE" id="PS51144"/>
    </source>
</evidence>
<dbReference type="GO" id="GO:0004089">
    <property type="term" value="F:carbonate dehydratase activity"/>
    <property type="evidence" value="ECO:0007669"/>
    <property type="project" value="InterPro"/>
</dbReference>
<reference evidence="3" key="1">
    <citation type="submission" date="2020-05" db="UniProtKB">
        <authorList>
            <consortium name="EnsemblMetazoa"/>
        </authorList>
    </citation>
    <scope>IDENTIFICATION</scope>
    <source>
        <strain evidence="3">BB02</strain>
    </source>
</reference>
<dbReference type="VEuPathDB" id="VectorBase:BGLAX_052477"/>
<dbReference type="InterPro" id="IPR036398">
    <property type="entry name" value="CA_dom_sf"/>
</dbReference>
<evidence type="ECO:0000313" key="4">
    <source>
        <dbReference type="Proteomes" id="UP000076420"/>
    </source>
</evidence>
<dbReference type="AlphaFoldDB" id="A0A2C9LUK1"/>
<organism evidence="3 4">
    <name type="scientific">Biomphalaria glabrata</name>
    <name type="common">Bloodfluke planorb</name>
    <name type="synonym">Freshwater snail</name>
    <dbReference type="NCBI Taxonomy" id="6526"/>
    <lineage>
        <taxon>Eukaryota</taxon>
        <taxon>Metazoa</taxon>
        <taxon>Spiralia</taxon>
        <taxon>Lophotrochozoa</taxon>
        <taxon>Mollusca</taxon>
        <taxon>Gastropoda</taxon>
        <taxon>Heterobranchia</taxon>
        <taxon>Euthyneura</taxon>
        <taxon>Panpulmonata</taxon>
        <taxon>Hygrophila</taxon>
        <taxon>Lymnaeoidea</taxon>
        <taxon>Planorbidae</taxon>
        <taxon>Biomphalaria</taxon>
    </lineage>
</organism>
<gene>
    <name evidence="3" type="primary">106064732</name>
</gene>
<feature type="domain" description="Alpha-carbonic anhydrase" evidence="2">
    <location>
        <begin position="1"/>
        <end position="90"/>
    </location>
</feature>